<organism evidence="1 2">
    <name type="scientific">Neorhizobium huautlense</name>
    <dbReference type="NCBI Taxonomy" id="67774"/>
    <lineage>
        <taxon>Bacteria</taxon>
        <taxon>Pseudomonadati</taxon>
        <taxon>Pseudomonadota</taxon>
        <taxon>Alphaproteobacteria</taxon>
        <taxon>Hyphomicrobiales</taxon>
        <taxon>Rhizobiaceae</taxon>
        <taxon>Rhizobium/Agrobacterium group</taxon>
        <taxon>Neorhizobium</taxon>
    </lineage>
</organism>
<reference evidence="1 2" key="1">
    <citation type="submission" date="2023-07" db="EMBL/GenBank/DDBJ databases">
        <title>Sorghum-associated microbial communities from plants grown in Nebraska, USA.</title>
        <authorList>
            <person name="Schachtman D."/>
        </authorList>
    </citation>
    <scope>NUCLEOTIDE SEQUENCE [LARGE SCALE GENOMIC DNA]</scope>
    <source>
        <strain evidence="1 2">DS1307</strain>
    </source>
</reference>
<comment type="caution">
    <text evidence="1">The sequence shown here is derived from an EMBL/GenBank/DDBJ whole genome shotgun (WGS) entry which is preliminary data.</text>
</comment>
<keyword evidence="2" id="KW-1185">Reference proteome</keyword>
<dbReference type="EMBL" id="JAUSRF010000017">
    <property type="protein sequence ID" value="MDP9839554.1"/>
    <property type="molecule type" value="Genomic_DNA"/>
</dbReference>
<proteinExistence type="predicted"/>
<dbReference type="Proteomes" id="UP001241472">
    <property type="component" value="Unassembled WGS sequence"/>
</dbReference>
<dbReference type="RefSeq" id="WP_306838256.1">
    <property type="nucleotide sequence ID" value="NZ_JAUSRF010000017.1"/>
</dbReference>
<protein>
    <submittedName>
        <fullName evidence="1">Uncharacterized protein</fullName>
    </submittedName>
</protein>
<evidence type="ECO:0000313" key="1">
    <source>
        <dbReference type="EMBL" id="MDP9839554.1"/>
    </source>
</evidence>
<gene>
    <name evidence="1" type="ORF">J2T09_004330</name>
</gene>
<name>A0ABT9Q0C3_9HYPH</name>
<evidence type="ECO:0000313" key="2">
    <source>
        <dbReference type="Proteomes" id="UP001241472"/>
    </source>
</evidence>
<sequence length="161" mass="17653">MFPVEVFSGSKPATSHRFFVNVLALLTLSYSHVAAANDVPLQCPPDVFSAEYDSYIKLMGERVGYKLEPSIYGTEEMMMRLVKEFEESSPPPAGSNIMEIYFTDLKGSGLLGARCIGDCSQEDYTALAGRCAMEMGSTCLDFAVVIDGKAQCLMIPRPKLQ</sequence>
<accession>A0ABT9Q0C3</accession>